<dbReference type="Pfam" id="PF05164">
    <property type="entry name" value="ZapA"/>
    <property type="match status" value="1"/>
</dbReference>
<sequence>MSELIPITITVGDRSYRIKVEPEHEESVRKTARFIHDKVQEFKQQFAGKDMQDYVSMALIWFATQNAQQVQGQLLSQELEEGFNRLDAMLDKQIAALGAEGNA</sequence>
<dbReference type="AlphaFoldDB" id="A0A6I6GH00"/>
<keyword evidence="1" id="KW-0131">Cell cycle</keyword>
<protein>
    <submittedName>
        <fullName evidence="1">Cell division protein ZapA</fullName>
    </submittedName>
</protein>
<dbReference type="Proteomes" id="UP000426027">
    <property type="component" value="Chromosome"/>
</dbReference>
<name>A0A6I6GH00_9BACT</name>
<evidence type="ECO:0000313" key="2">
    <source>
        <dbReference type="Proteomes" id="UP000426027"/>
    </source>
</evidence>
<dbReference type="RefSeq" id="WP_157476188.1">
    <property type="nucleotide sequence ID" value="NZ_CP046566.1"/>
</dbReference>
<evidence type="ECO:0000313" key="1">
    <source>
        <dbReference type="EMBL" id="QGW26938.1"/>
    </source>
</evidence>
<organism evidence="1 2">
    <name type="scientific">Phnomibacter ginsenosidimutans</name>
    <dbReference type="NCBI Taxonomy" id="2676868"/>
    <lineage>
        <taxon>Bacteria</taxon>
        <taxon>Pseudomonadati</taxon>
        <taxon>Bacteroidota</taxon>
        <taxon>Chitinophagia</taxon>
        <taxon>Chitinophagales</taxon>
        <taxon>Chitinophagaceae</taxon>
        <taxon>Phnomibacter</taxon>
    </lineage>
</organism>
<dbReference type="GO" id="GO:0051301">
    <property type="term" value="P:cell division"/>
    <property type="evidence" value="ECO:0007669"/>
    <property type="project" value="UniProtKB-KW"/>
</dbReference>
<dbReference type="InterPro" id="IPR042233">
    <property type="entry name" value="Cell_div_ZapA_N"/>
</dbReference>
<dbReference type="Gene3D" id="3.30.160.880">
    <property type="entry name" value="Cell division protein ZapA protomer, N-terminal domain"/>
    <property type="match status" value="1"/>
</dbReference>
<dbReference type="EMBL" id="CP046566">
    <property type="protein sequence ID" value="QGW26938.1"/>
    <property type="molecule type" value="Genomic_DNA"/>
</dbReference>
<dbReference type="InterPro" id="IPR036192">
    <property type="entry name" value="Cell_div_ZapA-like_sf"/>
</dbReference>
<accession>A0A6I6GH00</accession>
<keyword evidence="2" id="KW-1185">Reference proteome</keyword>
<reference evidence="1 2" key="1">
    <citation type="submission" date="2019-11" db="EMBL/GenBank/DDBJ databases">
        <authorList>
            <person name="Im W.T."/>
        </authorList>
    </citation>
    <scope>NUCLEOTIDE SEQUENCE [LARGE SCALE GENOMIC DNA]</scope>
    <source>
        <strain evidence="1 2">SB-02</strain>
    </source>
</reference>
<dbReference type="InterPro" id="IPR007838">
    <property type="entry name" value="Cell_div_ZapA-like"/>
</dbReference>
<dbReference type="SUPFAM" id="SSF102829">
    <property type="entry name" value="Cell division protein ZapA-like"/>
    <property type="match status" value="1"/>
</dbReference>
<proteinExistence type="predicted"/>
<keyword evidence="1" id="KW-0132">Cell division</keyword>
<gene>
    <name evidence="1" type="primary">zapA</name>
    <name evidence="1" type="ORF">GLV81_01435</name>
</gene>
<dbReference type="KEGG" id="fls:GLV81_01435"/>